<dbReference type="Gene3D" id="3.30.40.10">
    <property type="entry name" value="Zinc/RING finger domain, C3HC4 (zinc finger)"/>
    <property type="match status" value="1"/>
</dbReference>
<dbReference type="PROSITE" id="PS50178">
    <property type="entry name" value="ZF_FYVE"/>
    <property type="match status" value="1"/>
</dbReference>
<organism evidence="6 7">
    <name type="scientific">Pythium insidiosum</name>
    <name type="common">Pythiosis disease agent</name>
    <dbReference type="NCBI Taxonomy" id="114742"/>
    <lineage>
        <taxon>Eukaryota</taxon>
        <taxon>Sar</taxon>
        <taxon>Stramenopiles</taxon>
        <taxon>Oomycota</taxon>
        <taxon>Peronosporomycetes</taxon>
        <taxon>Pythiales</taxon>
        <taxon>Pythiaceae</taxon>
        <taxon>Pythium</taxon>
    </lineage>
</organism>
<accession>A0AAD5L9M0</accession>
<dbReference type="AlphaFoldDB" id="A0AAD5L9M0"/>
<feature type="domain" description="FYVE-type" evidence="5">
    <location>
        <begin position="307"/>
        <end position="367"/>
    </location>
</feature>
<reference evidence="6" key="1">
    <citation type="submission" date="2021-12" db="EMBL/GenBank/DDBJ databases">
        <title>Prjna785345.</title>
        <authorList>
            <person name="Rujirawat T."/>
            <person name="Krajaejun T."/>
        </authorList>
    </citation>
    <scope>NUCLEOTIDE SEQUENCE</scope>
    <source>
        <strain evidence="6">Pi057C3</strain>
    </source>
</reference>
<dbReference type="Proteomes" id="UP001209570">
    <property type="component" value="Unassembled WGS sequence"/>
</dbReference>
<dbReference type="InterPro" id="IPR011011">
    <property type="entry name" value="Znf_FYVE_PHD"/>
</dbReference>
<protein>
    <recommendedName>
        <fullName evidence="5">FYVE-type domain-containing protein</fullName>
    </recommendedName>
</protein>
<dbReference type="CDD" id="cd00065">
    <property type="entry name" value="FYVE_like_SF"/>
    <property type="match status" value="1"/>
</dbReference>
<dbReference type="SUPFAM" id="SSF57903">
    <property type="entry name" value="FYVE/PHD zinc finger"/>
    <property type="match status" value="1"/>
</dbReference>
<gene>
    <name evidence="6" type="ORF">P43SY_006136</name>
</gene>
<dbReference type="SUPFAM" id="SSF55781">
    <property type="entry name" value="GAF domain-like"/>
    <property type="match status" value="1"/>
</dbReference>
<dbReference type="InterPro" id="IPR017455">
    <property type="entry name" value="Znf_FYVE-rel"/>
</dbReference>
<comment type="caution">
    <text evidence="6">The sequence shown here is derived from an EMBL/GenBank/DDBJ whole genome shotgun (WGS) entry which is preliminary data.</text>
</comment>
<sequence length="676" mass="74683">MSSTASLGHQDGLLVQLGNQKKLFLSNEILYQEAVGALPVLETVLARGVAAPRWRRRFDSDAAEIYETSTGGAAPAGPNSGPVGEVKDYSVVAKLDVKGHLMEVYNALVSDDGPQFEAFMRGLHGKRFKKGSVLHRFEDENASTTALVKTATFSSGSLQKDTEFCFVDYRLRQPEKKSITHVMKSLPKEFHDRLAPKTSVLGGAKDITVCTHAEQVNPYKVRLFFFATCNVDDEGDDVTTKRSTSSSNSSMEKPMQFLIKLARAMSNLESIIVRRRLGFQTFIYLSSKLGARSVKSCKVCEKAKLGARSVKSCKVCEKAFGVIRLENYCQLCGYRTCSGCSESVEVETRPGVLRSHRVCKTCVDSVNNCVFDDDDLDLLGSSPITDVLTTGGPTFAQLQAAHAFSKQRVLTHKTARPKELAQQDAEALKALEYLFSPDAAKQAIALERFGITTQSSQQMQLLERVLRHYISQPLRVAVHDCTYAESDGSREYLLNFEEGLRIADAPPTLMEHVRLDLIERLGLIASKGQTFILADALNALCEIAARVMDCTMAYVSVVSQDMQYAIAHHNMTLLKLPRRETMCAYALTSEHPFIVRNTLHDFRFRDFFCVARSNFGFYASFPVDAPSSVGGGGIVAGLVVVDREPKRAITNRQYARMVMLSRVVTDMLGALSSRSA</sequence>
<evidence type="ECO:0000256" key="2">
    <source>
        <dbReference type="ARBA" id="ARBA00022771"/>
    </source>
</evidence>
<dbReference type="PANTHER" id="PTHR43102">
    <property type="entry name" value="SLR1143 PROTEIN"/>
    <property type="match status" value="1"/>
</dbReference>
<evidence type="ECO:0000259" key="5">
    <source>
        <dbReference type="PROSITE" id="PS50178"/>
    </source>
</evidence>
<dbReference type="Pfam" id="PF01363">
    <property type="entry name" value="FYVE"/>
    <property type="match status" value="1"/>
</dbReference>
<evidence type="ECO:0000256" key="1">
    <source>
        <dbReference type="ARBA" id="ARBA00022723"/>
    </source>
</evidence>
<dbReference type="PANTHER" id="PTHR43102:SF2">
    <property type="entry name" value="GAF DOMAIN-CONTAINING PROTEIN"/>
    <property type="match status" value="1"/>
</dbReference>
<dbReference type="Gene3D" id="3.30.450.40">
    <property type="match status" value="1"/>
</dbReference>
<evidence type="ECO:0000256" key="4">
    <source>
        <dbReference type="PROSITE-ProRule" id="PRU00091"/>
    </source>
</evidence>
<evidence type="ECO:0000313" key="7">
    <source>
        <dbReference type="Proteomes" id="UP001209570"/>
    </source>
</evidence>
<keyword evidence="3" id="KW-0862">Zinc</keyword>
<keyword evidence="7" id="KW-1185">Reference proteome</keyword>
<keyword evidence="1" id="KW-0479">Metal-binding</keyword>
<dbReference type="InterPro" id="IPR000306">
    <property type="entry name" value="Znf_FYVE"/>
</dbReference>
<evidence type="ECO:0000256" key="3">
    <source>
        <dbReference type="ARBA" id="ARBA00022833"/>
    </source>
</evidence>
<proteinExistence type="predicted"/>
<name>A0AAD5L9M0_PYTIN</name>
<dbReference type="InterPro" id="IPR013083">
    <property type="entry name" value="Znf_RING/FYVE/PHD"/>
</dbReference>
<dbReference type="GO" id="GO:0008270">
    <property type="term" value="F:zinc ion binding"/>
    <property type="evidence" value="ECO:0007669"/>
    <property type="project" value="UniProtKB-KW"/>
</dbReference>
<keyword evidence="2 4" id="KW-0863">Zinc-finger</keyword>
<dbReference type="InterPro" id="IPR029016">
    <property type="entry name" value="GAF-like_dom_sf"/>
</dbReference>
<dbReference type="EMBL" id="JAKCXM010000907">
    <property type="protein sequence ID" value="KAJ0391657.1"/>
    <property type="molecule type" value="Genomic_DNA"/>
</dbReference>
<evidence type="ECO:0000313" key="6">
    <source>
        <dbReference type="EMBL" id="KAJ0391657.1"/>
    </source>
</evidence>